<accession>A0ABY6HJQ3</accession>
<proteinExistence type="predicted"/>
<name>A0ABY6HJQ3_9FIRM</name>
<feature type="domain" description="DUF1659" evidence="1">
    <location>
        <begin position="3"/>
        <end position="70"/>
    </location>
</feature>
<sequence length="75" mass="8239">MATVSETYSVKMVTRLNYGLVNGKEVIKNKTYNDISPDATIAAMHTVATAITGLQVPAMEEMFRIQQDAIFDDGL</sequence>
<dbReference type="EMBL" id="CP087994">
    <property type="protein sequence ID" value="UYO64104.1"/>
    <property type="molecule type" value="Genomic_DNA"/>
</dbReference>
<dbReference type="Pfam" id="PF07872">
    <property type="entry name" value="DUF1659"/>
    <property type="match status" value="1"/>
</dbReference>
<reference evidence="2" key="1">
    <citation type="submission" date="2021-11" db="EMBL/GenBank/DDBJ databases">
        <title>Isoprene-degrading acetogen.</title>
        <authorList>
            <person name="Yang Y."/>
            <person name="Jin H."/>
            <person name="Yan J."/>
        </authorList>
    </citation>
    <scope>NUCLEOTIDE SEQUENCE</scope>
    <source>
        <strain evidence="2">Berkeley</strain>
    </source>
</reference>
<evidence type="ECO:0000313" key="3">
    <source>
        <dbReference type="Proteomes" id="UP001163550"/>
    </source>
</evidence>
<protein>
    <submittedName>
        <fullName evidence="2">DUF1659 domain-containing protein</fullName>
    </submittedName>
</protein>
<organism evidence="2 3">
    <name type="scientific">Acetobacterium wieringae</name>
    <dbReference type="NCBI Taxonomy" id="52694"/>
    <lineage>
        <taxon>Bacteria</taxon>
        <taxon>Bacillati</taxon>
        <taxon>Bacillota</taxon>
        <taxon>Clostridia</taxon>
        <taxon>Eubacteriales</taxon>
        <taxon>Eubacteriaceae</taxon>
        <taxon>Acetobacterium</taxon>
    </lineage>
</organism>
<dbReference type="RefSeq" id="WP_228880660.1">
    <property type="nucleotide sequence ID" value="NZ_CABIIK010000024.1"/>
</dbReference>
<gene>
    <name evidence="2" type="ORF">LNN31_06735</name>
</gene>
<dbReference type="Proteomes" id="UP001163550">
    <property type="component" value="Chromosome"/>
</dbReference>
<dbReference type="InterPro" id="IPR012454">
    <property type="entry name" value="DUF1659"/>
</dbReference>
<keyword evidence="3" id="KW-1185">Reference proteome</keyword>
<evidence type="ECO:0000313" key="2">
    <source>
        <dbReference type="EMBL" id="UYO64104.1"/>
    </source>
</evidence>
<evidence type="ECO:0000259" key="1">
    <source>
        <dbReference type="Pfam" id="PF07872"/>
    </source>
</evidence>